<proteinExistence type="predicted"/>
<dbReference type="KEGG" id="ruv:EC9_30970"/>
<dbReference type="OrthoDB" id="506309at2"/>
<dbReference type="RefSeq" id="WP_145346437.1">
    <property type="nucleotide sequence ID" value="NZ_CP036261.1"/>
</dbReference>
<keyword evidence="2" id="KW-1185">Reference proteome</keyword>
<dbReference type="EMBL" id="CP036261">
    <property type="protein sequence ID" value="QDS88902.1"/>
    <property type="molecule type" value="Genomic_DNA"/>
</dbReference>
<evidence type="ECO:0008006" key="3">
    <source>
        <dbReference type="Google" id="ProtNLM"/>
    </source>
</evidence>
<evidence type="ECO:0000313" key="2">
    <source>
        <dbReference type="Proteomes" id="UP000319557"/>
    </source>
</evidence>
<dbReference type="Proteomes" id="UP000319557">
    <property type="component" value="Chromosome"/>
</dbReference>
<accession>A0A517M1Z8</accession>
<name>A0A517M1Z8_9BACT</name>
<sequence>MIRLFTSFYLAPDDARLAEIVECLHRNVAANAVDEVCLLLETCSGPFEHPKIKARPISGRPLYRDLFEWARESCKSNDDLSIVCNSDIYFDSSLLALQRTLQANQCVALTRWDVRNNGSAILFNRNDTQDAWIFRGPPRDIVDDFPIGVPRCDNRIMYELRRAGYLVINPAFSVRSYHLHAGQREEYDQTKLSAFVDPPYQYLWPHNLCSLNRTLLYNLLHPSERIGWRMDWRWLRGTLPVRCLQKFASALTRTKGATDVA</sequence>
<reference evidence="1 2" key="1">
    <citation type="submission" date="2019-02" db="EMBL/GenBank/DDBJ databases">
        <title>Deep-cultivation of Planctomycetes and their phenomic and genomic characterization uncovers novel biology.</title>
        <authorList>
            <person name="Wiegand S."/>
            <person name="Jogler M."/>
            <person name="Boedeker C."/>
            <person name="Pinto D."/>
            <person name="Vollmers J."/>
            <person name="Rivas-Marin E."/>
            <person name="Kohn T."/>
            <person name="Peeters S.H."/>
            <person name="Heuer A."/>
            <person name="Rast P."/>
            <person name="Oberbeckmann S."/>
            <person name="Bunk B."/>
            <person name="Jeske O."/>
            <person name="Meyerdierks A."/>
            <person name="Storesund J.E."/>
            <person name="Kallscheuer N."/>
            <person name="Luecker S."/>
            <person name="Lage O.M."/>
            <person name="Pohl T."/>
            <person name="Merkel B.J."/>
            <person name="Hornburger P."/>
            <person name="Mueller R.-W."/>
            <person name="Bruemmer F."/>
            <person name="Labrenz M."/>
            <person name="Spormann A.M."/>
            <person name="Op den Camp H."/>
            <person name="Overmann J."/>
            <person name="Amann R."/>
            <person name="Jetten M.S.M."/>
            <person name="Mascher T."/>
            <person name="Medema M.H."/>
            <person name="Devos D.P."/>
            <person name="Kaster A.-K."/>
            <person name="Ovreas L."/>
            <person name="Rohde M."/>
            <person name="Galperin M.Y."/>
            <person name="Jogler C."/>
        </authorList>
    </citation>
    <scope>NUCLEOTIDE SEQUENCE [LARGE SCALE GENOMIC DNA]</scope>
    <source>
        <strain evidence="1 2">EC9</strain>
    </source>
</reference>
<gene>
    <name evidence="1" type="ORF">EC9_30970</name>
</gene>
<protein>
    <recommendedName>
        <fullName evidence="3">Glycosyl transferase family 2</fullName>
    </recommendedName>
</protein>
<dbReference type="PANTHER" id="PTHR40743">
    <property type="entry name" value="NUCLEOTIDE-DIPHOSPHO-SUGAR TRANSFERASE CONTAINING PROTEIN"/>
    <property type="match status" value="1"/>
</dbReference>
<dbReference type="PANTHER" id="PTHR40743:SF1">
    <property type="entry name" value="POSSIBLE GLYCOSYLTRANSFERASE"/>
    <property type="match status" value="1"/>
</dbReference>
<dbReference type="AlphaFoldDB" id="A0A517M1Z8"/>
<organism evidence="1 2">
    <name type="scientific">Rosistilla ulvae</name>
    <dbReference type="NCBI Taxonomy" id="1930277"/>
    <lineage>
        <taxon>Bacteria</taxon>
        <taxon>Pseudomonadati</taxon>
        <taxon>Planctomycetota</taxon>
        <taxon>Planctomycetia</taxon>
        <taxon>Pirellulales</taxon>
        <taxon>Pirellulaceae</taxon>
        <taxon>Rosistilla</taxon>
    </lineage>
</organism>
<evidence type="ECO:0000313" key="1">
    <source>
        <dbReference type="EMBL" id="QDS88902.1"/>
    </source>
</evidence>